<dbReference type="InterPro" id="IPR009057">
    <property type="entry name" value="Homeodomain-like_sf"/>
</dbReference>
<reference evidence="3 4" key="1">
    <citation type="submission" date="2019-07" db="EMBL/GenBank/DDBJ databases">
        <title>The pathways for chlorine oxyanion respiration interact through the shared metabolite chlorate.</title>
        <authorList>
            <person name="Barnum T.P."/>
            <person name="Cheng Y."/>
            <person name="Hill K.A."/>
            <person name="Lucas L.N."/>
            <person name="Carlson H.K."/>
            <person name="Coates J.D."/>
        </authorList>
    </citation>
    <scope>NUCLEOTIDE SEQUENCE [LARGE SCALE GENOMIC DNA]</scope>
    <source>
        <strain evidence="3 4">BK-1</strain>
    </source>
</reference>
<dbReference type="Gene3D" id="3.30.420.10">
    <property type="entry name" value="Ribonuclease H-like superfamily/Ribonuclease H"/>
    <property type="match status" value="1"/>
</dbReference>
<proteinExistence type="predicted"/>
<dbReference type="InterPro" id="IPR025959">
    <property type="entry name" value="Winged_HTH_dom"/>
</dbReference>
<dbReference type="Proteomes" id="UP000316649">
    <property type="component" value="Unassembled WGS sequence"/>
</dbReference>
<name>A0A558DW77_9GAMM</name>
<gene>
    <name evidence="3" type="ORF">FHP88_03375</name>
</gene>
<organism evidence="3 4">
    <name type="scientific">Sedimenticola selenatireducens</name>
    <dbReference type="NCBI Taxonomy" id="191960"/>
    <lineage>
        <taxon>Bacteria</taxon>
        <taxon>Pseudomonadati</taxon>
        <taxon>Pseudomonadota</taxon>
        <taxon>Gammaproteobacteria</taxon>
        <taxon>Chromatiales</taxon>
        <taxon>Sedimenticolaceae</taxon>
        <taxon>Sedimenticola</taxon>
    </lineage>
</organism>
<dbReference type="SUPFAM" id="SSF46689">
    <property type="entry name" value="Homeodomain-like"/>
    <property type="match status" value="1"/>
</dbReference>
<comment type="caution">
    <text evidence="3">The sequence shown here is derived from an EMBL/GenBank/DDBJ whole genome shotgun (WGS) entry which is preliminary data.</text>
</comment>
<evidence type="ECO:0000259" key="2">
    <source>
        <dbReference type="Pfam" id="PF13592"/>
    </source>
</evidence>
<keyword evidence="4" id="KW-1185">Reference proteome</keyword>
<dbReference type="AlphaFoldDB" id="A0A558DW77"/>
<protein>
    <submittedName>
        <fullName evidence="3">IS630 family transposase</fullName>
    </submittedName>
</protein>
<feature type="domain" description="Winged helix-turn helix" evidence="2">
    <location>
        <begin position="96"/>
        <end position="153"/>
    </location>
</feature>
<dbReference type="Gene3D" id="1.10.10.60">
    <property type="entry name" value="Homeodomain-like"/>
    <property type="match status" value="1"/>
</dbReference>
<dbReference type="OrthoDB" id="129174at2"/>
<dbReference type="EMBL" id="VMNH01000004">
    <property type="protein sequence ID" value="TVO77853.1"/>
    <property type="molecule type" value="Genomic_DNA"/>
</dbReference>
<dbReference type="RefSeq" id="WP_144357577.1">
    <property type="nucleotide sequence ID" value="NZ_VMNH01000004.1"/>
</dbReference>
<dbReference type="InterPro" id="IPR038717">
    <property type="entry name" value="Tc1-like_DDE_dom"/>
</dbReference>
<evidence type="ECO:0000313" key="3">
    <source>
        <dbReference type="EMBL" id="TVO77853.1"/>
    </source>
</evidence>
<dbReference type="GO" id="GO:0003676">
    <property type="term" value="F:nucleic acid binding"/>
    <property type="evidence" value="ECO:0007669"/>
    <property type="project" value="InterPro"/>
</dbReference>
<dbReference type="InterPro" id="IPR036397">
    <property type="entry name" value="RNaseH_sf"/>
</dbReference>
<dbReference type="Pfam" id="PF13592">
    <property type="entry name" value="HTH_33"/>
    <property type="match status" value="1"/>
</dbReference>
<dbReference type="Pfam" id="PF13384">
    <property type="entry name" value="HTH_23"/>
    <property type="match status" value="1"/>
</dbReference>
<dbReference type="PANTHER" id="PTHR46564">
    <property type="entry name" value="TRANSPOSASE"/>
    <property type="match status" value="1"/>
</dbReference>
<accession>A0A558DW77</accession>
<dbReference type="PANTHER" id="PTHR46564:SF1">
    <property type="entry name" value="TRANSPOSASE"/>
    <property type="match status" value="1"/>
</dbReference>
<feature type="domain" description="Tc1-like transposase DDE" evidence="1">
    <location>
        <begin position="169"/>
        <end position="311"/>
    </location>
</feature>
<dbReference type="Pfam" id="PF13358">
    <property type="entry name" value="DDE_3"/>
    <property type="match status" value="1"/>
</dbReference>
<evidence type="ECO:0000259" key="1">
    <source>
        <dbReference type="Pfam" id="PF13358"/>
    </source>
</evidence>
<dbReference type="NCBIfam" id="NF033545">
    <property type="entry name" value="transpos_IS630"/>
    <property type="match status" value="1"/>
</dbReference>
<evidence type="ECO:0000313" key="4">
    <source>
        <dbReference type="Proteomes" id="UP000316649"/>
    </source>
</evidence>
<dbReference type="InterPro" id="IPR047655">
    <property type="entry name" value="Transpos_IS630-like"/>
</dbReference>
<sequence length="341" mass="39697">MEEIIDARKLPREVLEEKRRQAHRLRKRGMTRAEIGEIVGVHADTVGRWLKLDAKKLEVNRGGRKSGDGRHLTSEQEKHIQGLIKDKQPDQLKLDYVLWTRKAVMELIRQEAGIDMPIRTVGEYLKRWGFTPQKPVKRAYEQNPKAVQRWLEKEYPAIKAQAKNEKAEIYWGDETGMRNDSQHERGYAPKGKTPIVRLNAKRVSTNMISAVTNQGKVRFRVFEGTMNADILVDFCKRLIKSAGRKVYLILDNLRVHHAKVFKAWLKLHEEEIEVFYLPSYSPELNPDEYLNCDLKAGVHSGKPARSKEQLKKKVISHMRMLQKKPQRVAKYFKHKKISYAA</sequence>